<dbReference type="Proteomes" id="UP000014500">
    <property type="component" value="Unassembled WGS sequence"/>
</dbReference>
<keyword evidence="2" id="KW-1185">Reference proteome</keyword>
<dbReference type="EMBL" id="JH431619">
    <property type="status" value="NOT_ANNOTATED_CDS"/>
    <property type="molecule type" value="Genomic_DNA"/>
</dbReference>
<name>T1JJP9_STRMM</name>
<evidence type="ECO:0000313" key="1">
    <source>
        <dbReference type="EnsemblMetazoa" id="SMAR014079-PA"/>
    </source>
</evidence>
<dbReference type="AlphaFoldDB" id="T1JJP9"/>
<dbReference type="HOGENOM" id="CLU_2064388_0_0_1"/>
<dbReference type="EnsemblMetazoa" id="SMAR014079-RA">
    <property type="protein sequence ID" value="SMAR014079-PA"/>
    <property type="gene ID" value="SMAR014079"/>
</dbReference>
<evidence type="ECO:0000313" key="2">
    <source>
        <dbReference type="Proteomes" id="UP000014500"/>
    </source>
</evidence>
<accession>T1JJP9</accession>
<protein>
    <submittedName>
        <fullName evidence="1">Uncharacterized protein</fullName>
    </submittedName>
</protein>
<proteinExistence type="predicted"/>
<sequence>MKRKRKSQLEVCKWNLSSIELYKGRKKWLRGNDSNQKFLFSVCTILKSNWLSFLQVFSRCASLSSLHLRHKQTHNNNENQVNVKMKFGSKKRKKTIPSITTVSSWMDNSILVGIQFLAG</sequence>
<organism evidence="1 2">
    <name type="scientific">Strigamia maritima</name>
    <name type="common">European centipede</name>
    <name type="synonym">Geophilus maritimus</name>
    <dbReference type="NCBI Taxonomy" id="126957"/>
    <lineage>
        <taxon>Eukaryota</taxon>
        <taxon>Metazoa</taxon>
        <taxon>Ecdysozoa</taxon>
        <taxon>Arthropoda</taxon>
        <taxon>Myriapoda</taxon>
        <taxon>Chilopoda</taxon>
        <taxon>Pleurostigmophora</taxon>
        <taxon>Geophilomorpha</taxon>
        <taxon>Linotaeniidae</taxon>
        <taxon>Strigamia</taxon>
    </lineage>
</organism>
<reference evidence="2" key="1">
    <citation type="submission" date="2011-05" db="EMBL/GenBank/DDBJ databases">
        <authorList>
            <person name="Richards S.R."/>
            <person name="Qu J."/>
            <person name="Jiang H."/>
            <person name="Jhangiani S.N."/>
            <person name="Agravi P."/>
            <person name="Goodspeed R."/>
            <person name="Gross S."/>
            <person name="Mandapat C."/>
            <person name="Jackson L."/>
            <person name="Mathew T."/>
            <person name="Pu L."/>
            <person name="Thornton R."/>
            <person name="Saada N."/>
            <person name="Wilczek-Boney K.B."/>
            <person name="Lee S."/>
            <person name="Kovar C."/>
            <person name="Wu Y."/>
            <person name="Scherer S.E."/>
            <person name="Worley K.C."/>
            <person name="Muzny D.M."/>
            <person name="Gibbs R."/>
        </authorList>
    </citation>
    <scope>NUCLEOTIDE SEQUENCE</scope>
    <source>
        <strain evidence="2">Brora</strain>
    </source>
</reference>
<reference evidence="1" key="2">
    <citation type="submission" date="2015-02" db="UniProtKB">
        <authorList>
            <consortium name="EnsemblMetazoa"/>
        </authorList>
    </citation>
    <scope>IDENTIFICATION</scope>
</reference>